<dbReference type="EMBL" id="CP042469">
    <property type="protein sequence ID" value="QOX65599.1"/>
    <property type="molecule type" value="Genomic_DNA"/>
</dbReference>
<evidence type="ECO:0000313" key="2">
    <source>
        <dbReference type="Proteomes" id="UP000594014"/>
    </source>
</evidence>
<dbReference type="Proteomes" id="UP000594014">
    <property type="component" value="Chromosome"/>
</dbReference>
<organism evidence="1 2">
    <name type="scientific">Anoxybacterium hadale</name>
    <dbReference type="NCBI Taxonomy" id="3408580"/>
    <lineage>
        <taxon>Bacteria</taxon>
        <taxon>Bacillati</taxon>
        <taxon>Bacillota</taxon>
        <taxon>Clostridia</taxon>
        <taxon>Peptostreptococcales</taxon>
        <taxon>Anaerovoracaceae</taxon>
        <taxon>Anoxybacterium</taxon>
    </lineage>
</organism>
<proteinExistence type="predicted"/>
<protein>
    <submittedName>
        <fullName evidence="1">PRD domain-containing protein</fullName>
    </submittedName>
</protein>
<name>A0ACD1AGT4_9FIRM</name>
<evidence type="ECO:0000313" key="1">
    <source>
        <dbReference type="EMBL" id="QOX65599.1"/>
    </source>
</evidence>
<sequence length="280" mass="33201">MVIVKILNNNFAIVKENDDKEKIIMGKGVCYGKKVGYKVEEHEIEKIFYLQDKMHVAKLEELIMKLPLEQIRLAERIINEARFKLGKKISDAIYISLADHISFSIKRFKEGFHIRNSLLWEIQRFYPDEYKVGLEALDLIEEEFAIRLPDDEAGFIALHIVNADQKNEDDNMYRVTQIMKELTNIVTYTYKKSFEVNSLSYHRFITHLRFFVQRALSNKEYTGECLDNDLFMMVKEKYKKAYGCVLKIEEYFKTECDLRITDEEKTYLSIHIERAMNSDK</sequence>
<accession>A0ACD1AGT4</accession>
<gene>
    <name evidence="1" type="ORF">FRZ06_20685</name>
</gene>
<reference evidence="1" key="1">
    <citation type="submission" date="2019-08" db="EMBL/GenBank/DDBJ databases">
        <title>Genome sequence of Clostridiales bacterium MT110.</title>
        <authorList>
            <person name="Cao J."/>
        </authorList>
    </citation>
    <scope>NUCLEOTIDE SEQUENCE</scope>
    <source>
        <strain evidence="1">MT110</strain>
    </source>
</reference>
<keyword evidence="2" id="KW-1185">Reference proteome</keyword>